<reference evidence="3" key="1">
    <citation type="submission" date="2023-07" db="EMBL/GenBank/DDBJ databases">
        <title>Marinobacter sp. chi1 genome sequencing and assembly.</title>
        <authorList>
            <person name="Park S."/>
        </authorList>
    </citation>
    <scope>NUCLEOTIDE SEQUENCE</scope>
    <source>
        <strain evidence="3">Chi1</strain>
    </source>
</reference>
<protein>
    <submittedName>
        <fullName evidence="3">Glycosyltransferase</fullName>
        <ecNumber evidence="3">2.4.-.-</ecNumber>
    </submittedName>
</protein>
<evidence type="ECO:0000259" key="1">
    <source>
        <dbReference type="Pfam" id="PF00534"/>
    </source>
</evidence>
<keyword evidence="3" id="KW-0328">Glycosyltransferase</keyword>
<feature type="domain" description="Glycosyl transferase family 1" evidence="1">
    <location>
        <begin position="206"/>
        <end position="366"/>
    </location>
</feature>
<evidence type="ECO:0000313" key="4">
    <source>
        <dbReference type="Proteomes" id="UP001168640"/>
    </source>
</evidence>
<feature type="domain" description="Glycosyltransferase subfamily 4-like N-terminal" evidence="2">
    <location>
        <begin position="33"/>
        <end position="191"/>
    </location>
</feature>
<dbReference type="Pfam" id="PF00534">
    <property type="entry name" value="Glycos_transf_1"/>
    <property type="match status" value="1"/>
</dbReference>
<comment type="caution">
    <text evidence="3">The sequence shown here is derived from an EMBL/GenBank/DDBJ whole genome shotgun (WGS) entry which is preliminary data.</text>
</comment>
<dbReference type="InterPro" id="IPR001296">
    <property type="entry name" value="Glyco_trans_1"/>
</dbReference>
<dbReference type="SUPFAM" id="SSF53756">
    <property type="entry name" value="UDP-Glycosyltransferase/glycogen phosphorylase"/>
    <property type="match status" value="1"/>
</dbReference>
<dbReference type="RefSeq" id="WP_302910219.1">
    <property type="nucleotide sequence ID" value="NZ_JAUMIS010000002.1"/>
</dbReference>
<keyword evidence="3" id="KW-0808">Transferase</keyword>
<dbReference type="Pfam" id="PF13439">
    <property type="entry name" value="Glyco_transf_4"/>
    <property type="match status" value="1"/>
</dbReference>
<dbReference type="Gene3D" id="3.40.50.2000">
    <property type="entry name" value="Glycogen Phosphorylase B"/>
    <property type="match status" value="2"/>
</dbReference>
<sequence length="388" mass="43626">MEEVRRAQEIGDPSSPARQPRTRILHVTFNMGFGGTEQVIRQLVNNLDPNRFECEIACIDGEVGAIGKEIEAKNGIKVHSRQRGSGLDWKIILWLRKLIKHRHLDIVHCHQYSPFTYGWFAHWGTGAKVVFTEHGRFHPDRYRKKARFINPIIAHTTKTLVAISHATRDALAEYEYMPRYKIDVIYNGIDPLTVIDDEHRHFLSTNLGLQQGELIIGTVARLDPVKNHALILQATRALIDKGYKVRLLLVGDGPERENLEVLAEDLKLGSAAIFAGFQTQAADFLSLMDIFLLPSFTEGTSMTLLEAMSLGIPTVATRVGGTPEIVVDGETGVLIESDDLTALTNGIQILIDNSDQRRSMALRAKARFHDNFSAKKMVERYQQSYEST</sequence>
<evidence type="ECO:0000313" key="3">
    <source>
        <dbReference type="EMBL" id="MDO3722576.1"/>
    </source>
</evidence>
<name>A0ABT8W322_9GAMM</name>
<dbReference type="EC" id="2.4.-.-" evidence="3"/>
<dbReference type="InterPro" id="IPR050194">
    <property type="entry name" value="Glycosyltransferase_grp1"/>
</dbReference>
<accession>A0ABT8W322</accession>
<evidence type="ECO:0000259" key="2">
    <source>
        <dbReference type="Pfam" id="PF13439"/>
    </source>
</evidence>
<dbReference type="GO" id="GO:0016757">
    <property type="term" value="F:glycosyltransferase activity"/>
    <property type="evidence" value="ECO:0007669"/>
    <property type="project" value="UniProtKB-KW"/>
</dbReference>
<proteinExistence type="predicted"/>
<dbReference type="PANTHER" id="PTHR45947">
    <property type="entry name" value="SULFOQUINOVOSYL TRANSFERASE SQD2"/>
    <property type="match status" value="1"/>
</dbReference>
<dbReference type="InterPro" id="IPR028098">
    <property type="entry name" value="Glyco_trans_4-like_N"/>
</dbReference>
<organism evidence="3 4">
    <name type="scientific">Marinobacter suaedae</name>
    <dbReference type="NCBI Taxonomy" id="3057675"/>
    <lineage>
        <taxon>Bacteria</taxon>
        <taxon>Pseudomonadati</taxon>
        <taxon>Pseudomonadota</taxon>
        <taxon>Gammaproteobacteria</taxon>
        <taxon>Pseudomonadales</taxon>
        <taxon>Marinobacteraceae</taxon>
        <taxon>Marinobacter</taxon>
    </lineage>
</organism>
<keyword evidence="4" id="KW-1185">Reference proteome</keyword>
<dbReference type="Proteomes" id="UP001168640">
    <property type="component" value="Unassembled WGS sequence"/>
</dbReference>
<gene>
    <name evidence="3" type="ORF">QVZ43_12685</name>
</gene>
<dbReference type="EMBL" id="JAUMIS010000002">
    <property type="protein sequence ID" value="MDO3722576.1"/>
    <property type="molecule type" value="Genomic_DNA"/>
</dbReference>
<dbReference type="PANTHER" id="PTHR45947:SF15">
    <property type="entry name" value="TEICHURONIC ACID BIOSYNTHESIS GLYCOSYLTRANSFERASE TUAC-RELATED"/>
    <property type="match status" value="1"/>
</dbReference>